<dbReference type="PROSITE" id="PS00086">
    <property type="entry name" value="CYTOCHROME_P450"/>
    <property type="match status" value="1"/>
</dbReference>
<evidence type="ECO:0000313" key="9">
    <source>
        <dbReference type="Proteomes" id="UP000033699"/>
    </source>
</evidence>
<keyword evidence="5 7" id="KW-0408">Iron</keyword>
<evidence type="ECO:0000256" key="5">
    <source>
        <dbReference type="ARBA" id="ARBA00023004"/>
    </source>
</evidence>
<protein>
    <submittedName>
        <fullName evidence="8">Cytochrome P450</fullName>
    </submittedName>
</protein>
<evidence type="ECO:0000256" key="7">
    <source>
        <dbReference type="RuleBase" id="RU000461"/>
    </source>
</evidence>
<dbReference type="InterPro" id="IPR002397">
    <property type="entry name" value="Cyt_P450_B"/>
</dbReference>
<comment type="similarity">
    <text evidence="1 7">Belongs to the cytochrome P450 family.</text>
</comment>
<evidence type="ECO:0000313" key="8">
    <source>
        <dbReference type="EMBL" id="KJS62240.1"/>
    </source>
</evidence>
<comment type="caution">
    <text evidence="8">The sequence shown here is derived from an EMBL/GenBank/DDBJ whole genome shotgun (WGS) entry which is preliminary data.</text>
</comment>
<dbReference type="GO" id="GO:0016705">
    <property type="term" value="F:oxidoreductase activity, acting on paired donors, with incorporation or reduction of molecular oxygen"/>
    <property type="evidence" value="ECO:0007669"/>
    <property type="project" value="InterPro"/>
</dbReference>
<dbReference type="GO" id="GO:0005506">
    <property type="term" value="F:iron ion binding"/>
    <property type="evidence" value="ECO:0007669"/>
    <property type="project" value="InterPro"/>
</dbReference>
<evidence type="ECO:0000256" key="6">
    <source>
        <dbReference type="ARBA" id="ARBA00023033"/>
    </source>
</evidence>
<dbReference type="Pfam" id="PF00067">
    <property type="entry name" value="p450"/>
    <property type="match status" value="1"/>
</dbReference>
<gene>
    <name evidence="8" type="ORF">VM95_10400</name>
</gene>
<evidence type="ECO:0000256" key="3">
    <source>
        <dbReference type="ARBA" id="ARBA00022723"/>
    </source>
</evidence>
<evidence type="ECO:0000256" key="4">
    <source>
        <dbReference type="ARBA" id="ARBA00023002"/>
    </source>
</evidence>
<dbReference type="OrthoDB" id="5500002at2"/>
<sequence>MNALGPAENFPMPFDGEFFKNPYPVYDRLRADCPVQRVTTPDGSSIWLVTSEKDVRTGLSDPRLSVNKAHARRGYKGFALPPTLDANLLNIDPADHLRVRRLVSKAFTPRHVEGLRVRVHNTADQLAEGLAGKGVVDFIEHFAKPLPLTVIGDLLGVPEDGRRPFSNWVDSMFDPEHPGQVTESVDHIHHFLINLIDARRATPRDDLLSAMITARDESDRLSEDELASLAFLILFAGVESTQHVISNGLLALLCHPEQFVKLREDAKLIDNAVEEILRYSHPNQMAVRRFPIRDITISGVHVPAGDTVMLGLASANRDPACYPEPDSFDLLREFKQHLAFGHGMHYCLGAPLARMEIRAALETLLRNFSQITLAIPVDELEWRASFRSHALKKLPIEICT</sequence>
<dbReference type="InterPro" id="IPR001128">
    <property type="entry name" value="Cyt_P450"/>
</dbReference>
<dbReference type="PRINTS" id="PR00385">
    <property type="entry name" value="P450"/>
</dbReference>
<dbReference type="GO" id="GO:0004497">
    <property type="term" value="F:monooxygenase activity"/>
    <property type="evidence" value="ECO:0007669"/>
    <property type="project" value="UniProtKB-KW"/>
</dbReference>
<dbReference type="GO" id="GO:0020037">
    <property type="term" value="F:heme binding"/>
    <property type="evidence" value="ECO:0007669"/>
    <property type="project" value="InterPro"/>
</dbReference>
<dbReference type="Gene3D" id="1.10.630.10">
    <property type="entry name" value="Cytochrome P450"/>
    <property type="match status" value="1"/>
</dbReference>
<name>A0A0F2TIX9_STRR3</name>
<dbReference type="Proteomes" id="UP000033699">
    <property type="component" value="Unassembled WGS sequence"/>
</dbReference>
<keyword evidence="6 7" id="KW-0503">Monooxygenase</keyword>
<keyword evidence="4 7" id="KW-0560">Oxidoreductase</keyword>
<organism evidence="8 9">
    <name type="scientific">Streptomyces rubellomurinus (strain ATCC 31215)</name>
    <dbReference type="NCBI Taxonomy" id="359131"/>
    <lineage>
        <taxon>Bacteria</taxon>
        <taxon>Bacillati</taxon>
        <taxon>Actinomycetota</taxon>
        <taxon>Actinomycetes</taxon>
        <taxon>Kitasatosporales</taxon>
        <taxon>Streptomycetaceae</taxon>
        <taxon>Streptomyces</taxon>
    </lineage>
</organism>
<dbReference type="SUPFAM" id="SSF48264">
    <property type="entry name" value="Cytochrome P450"/>
    <property type="match status" value="1"/>
</dbReference>
<proteinExistence type="inferred from homology"/>
<keyword evidence="9" id="KW-1185">Reference proteome</keyword>
<dbReference type="EMBL" id="JZKH01000015">
    <property type="protein sequence ID" value="KJS62240.1"/>
    <property type="molecule type" value="Genomic_DNA"/>
</dbReference>
<evidence type="ECO:0000256" key="2">
    <source>
        <dbReference type="ARBA" id="ARBA00022617"/>
    </source>
</evidence>
<keyword evidence="2 7" id="KW-0349">Heme</keyword>
<dbReference type="InterPro" id="IPR017972">
    <property type="entry name" value="Cyt_P450_CS"/>
</dbReference>
<dbReference type="AlphaFoldDB" id="A0A0F2TIX9"/>
<reference evidence="8 9" key="1">
    <citation type="submission" date="2015-02" db="EMBL/GenBank/DDBJ databases">
        <authorList>
            <person name="Ju K.-S."/>
            <person name="Doroghazi J.R."/>
            <person name="Metcalf W."/>
        </authorList>
    </citation>
    <scope>NUCLEOTIDE SEQUENCE [LARGE SCALE GENOMIC DNA]</scope>
    <source>
        <strain evidence="8 9">ATCC 31215</strain>
    </source>
</reference>
<dbReference type="PATRIC" id="fig|359131.3.peg.1693"/>
<evidence type="ECO:0000256" key="1">
    <source>
        <dbReference type="ARBA" id="ARBA00010617"/>
    </source>
</evidence>
<dbReference type="PANTHER" id="PTHR46696:SF1">
    <property type="entry name" value="CYTOCHROME P450 YJIB-RELATED"/>
    <property type="match status" value="1"/>
</dbReference>
<keyword evidence="3 7" id="KW-0479">Metal-binding</keyword>
<dbReference type="PANTHER" id="PTHR46696">
    <property type="entry name" value="P450, PUTATIVE (EUROFUNG)-RELATED"/>
    <property type="match status" value="1"/>
</dbReference>
<dbReference type="FunFam" id="1.10.630.10:FF:000018">
    <property type="entry name" value="Cytochrome P450 monooxygenase"/>
    <property type="match status" value="1"/>
</dbReference>
<dbReference type="InterPro" id="IPR036396">
    <property type="entry name" value="Cyt_P450_sf"/>
</dbReference>
<dbReference type="CDD" id="cd11029">
    <property type="entry name" value="CYP107-like"/>
    <property type="match status" value="1"/>
</dbReference>
<dbReference type="PRINTS" id="PR00359">
    <property type="entry name" value="BP450"/>
</dbReference>
<accession>A0A0F2TIX9</accession>